<organism evidence="3 4">
    <name type="scientific">Phtheirospermum japonicum</name>
    <dbReference type="NCBI Taxonomy" id="374723"/>
    <lineage>
        <taxon>Eukaryota</taxon>
        <taxon>Viridiplantae</taxon>
        <taxon>Streptophyta</taxon>
        <taxon>Embryophyta</taxon>
        <taxon>Tracheophyta</taxon>
        <taxon>Spermatophyta</taxon>
        <taxon>Magnoliopsida</taxon>
        <taxon>eudicotyledons</taxon>
        <taxon>Gunneridae</taxon>
        <taxon>Pentapetalae</taxon>
        <taxon>asterids</taxon>
        <taxon>lamiids</taxon>
        <taxon>Lamiales</taxon>
        <taxon>Orobanchaceae</taxon>
        <taxon>Orobanchaceae incertae sedis</taxon>
        <taxon>Phtheirospermum</taxon>
    </lineage>
</organism>
<dbReference type="PANTHER" id="PTHR47186:SF13">
    <property type="entry name" value="DISEASE RESISTANCE PROTEIN RGA3"/>
    <property type="match status" value="1"/>
</dbReference>
<keyword evidence="4" id="KW-1185">Reference proteome</keyword>
<dbReference type="InterPro" id="IPR056789">
    <property type="entry name" value="LRR_R13L1-DRL21"/>
</dbReference>
<protein>
    <submittedName>
        <fullName evidence="3">Putative disease resistance protein rga4</fullName>
    </submittedName>
</protein>
<reference evidence="3" key="1">
    <citation type="submission" date="2020-07" db="EMBL/GenBank/DDBJ databases">
        <title>Ethylene signaling mediates host invasion by parasitic plants.</title>
        <authorList>
            <person name="Yoshida S."/>
        </authorList>
    </citation>
    <scope>NUCLEOTIDE SEQUENCE</scope>
    <source>
        <strain evidence="3">Okayama</strain>
    </source>
</reference>
<dbReference type="Pfam" id="PF25019">
    <property type="entry name" value="LRR_R13L1-DRL21"/>
    <property type="match status" value="1"/>
</dbReference>
<dbReference type="Proteomes" id="UP000653305">
    <property type="component" value="Unassembled WGS sequence"/>
</dbReference>
<dbReference type="EMBL" id="BMAC01000023">
    <property type="protein sequence ID" value="GFP80763.1"/>
    <property type="molecule type" value="Genomic_DNA"/>
</dbReference>
<comment type="caution">
    <text evidence="3">The sequence shown here is derived from an EMBL/GenBank/DDBJ whole genome shotgun (WGS) entry which is preliminary data.</text>
</comment>
<dbReference type="AlphaFoldDB" id="A0A830B8F0"/>
<dbReference type="SUPFAM" id="SSF52047">
    <property type="entry name" value="RNI-like"/>
    <property type="match status" value="1"/>
</dbReference>
<feature type="domain" description="R13L1/DRL21-like LRR repeat region" evidence="2">
    <location>
        <begin position="44"/>
        <end position="169"/>
    </location>
</feature>
<proteinExistence type="predicted"/>
<gene>
    <name evidence="3" type="ORF">PHJA_000219600</name>
</gene>
<feature type="domain" description="Disease resistance protein At4g27190-like leucine-rich repeats" evidence="1">
    <location>
        <begin position="296"/>
        <end position="407"/>
    </location>
</feature>
<evidence type="ECO:0000313" key="3">
    <source>
        <dbReference type="EMBL" id="GFP80763.1"/>
    </source>
</evidence>
<dbReference type="InterPro" id="IPR057135">
    <property type="entry name" value="At4g27190-like_LRR"/>
</dbReference>
<name>A0A830B8F0_9LAMI</name>
<dbReference type="Pfam" id="PF23247">
    <property type="entry name" value="LRR_RPS2"/>
    <property type="match status" value="1"/>
</dbReference>
<evidence type="ECO:0000259" key="2">
    <source>
        <dbReference type="Pfam" id="PF25019"/>
    </source>
</evidence>
<accession>A0A830B8F0</accession>
<dbReference type="InterPro" id="IPR032675">
    <property type="entry name" value="LRR_dom_sf"/>
</dbReference>
<dbReference type="SUPFAM" id="SSF52058">
    <property type="entry name" value="L domain-like"/>
    <property type="match status" value="1"/>
</dbReference>
<evidence type="ECO:0000313" key="4">
    <source>
        <dbReference type="Proteomes" id="UP000653305"/>
    </source>
</evidence>
<dbReference type="Gene3D" id="3.80.10.10">
    <property type="entry name" value="Ribonuclease Inhibitor"/>
    <property type="match status" value="3"/>
</dbReference>
<sequence>MKNLWFLDIENFDSLICTPPGLGELVRLRRLSVFIVGGDASHEIHQLKELNLSGELSIKGLDNVRNLDDAKCANLITKKDLTSLTLSWTNDIKKKPAQHFAEVLQGLQPHEDLEKICIKSYQGSVLPNWMSTLALNKLTQITLENCQRCEHLPSFGQLPFLTCLKLHGMDSIIRLNAELHVQNFPSLESLTIQLCPKLTGLPKLPSLRTLNISCSSVALLTSITFLTSLTSLKLFDFPELDVFPGGFLQNHKALKDLKLGALPIRTLSNVFGNLPALKTLSLDDCANLEFLPEGLKYLNSLERLDINRCDSLSSFPATMLESLPSLRWLSFQHCKKLIPLTGSMNRAPALQSLLINRLPELEYLPESLQQLSGIRVLKIWDCERLCSLPNWLSSLGSLSEISIRYCEELKSLPDDFNSQKSLRMLEIKGRPQLEMRCNKPMGEDWPKISDIPNIIINHQFIQRQ</sequence>
<evidence type="ECO:0000259" key="1">
    <source>
        <dbReference type="Pfam" id="PF23247"/>
    </source>
</evidence>
<dbReference type="PANTHER" id="PTHR47186">
    <property type="entry name" value="LEUCINE-RICH REPEAT-CONTAINING PROTEIN 57"/>
    <property type="match status" value="1"/>
</dbReference>
<dbReference type="OrthoDB" id="892938at2759"/>